<dbReference type="InterPro" id="IPR008969">
    <property type="entry name" value="CarboxyPept-like_regulatory"/>
</dbReference>
<feature type="domain" description="TonB-dependent receptor plug" evidence="8">
    <location>
        <begin position="229"/>
        <end position="336"/>
    </location>
</feature>
<keyword evidence="6 7" id="KW-0998">Cell outer membrane</keyword>
<keyword evidence="2 7" id="KW-0813">Transport</keyword>
<evidence type="ECO:0000256" key="5">
    <source>
        <dbReference type="ARBA" id="ARBA00023136"/>
    </source>
</evidence>
<gene>
    <name evidence="10" type="ORF">SAMN05421820_102139</name>
</gene>
<dbReference type="OrthoDB" id="9768177at2"/>
<dbReference type="EMBL" id="FNGY01000002">
    <property type="protein sequence ID" value="SDL78399.1"/>
    <property type="molecule type" value="Genomic_DNA"/>
</dbReference>
<dbReference type="InterPro" id="IPR032508">
    <property type="entry name" value="FecR_C"/>
</dbReference>
<proteinExistence type="inferred from homology"/>
<dbReference type="InterPro" id="IPR039426">
    <property type="entry name" value="TonB-dep_rcpt-like"/>
</dbReference>
<evidence type="ECO:0000259" key="8">
    <source>
        <dbReference type="Pfam" id="PF07715"/>
    </source>
</evidence>
<feature type="domain" description="Protein FecR C-terminal" evidence="9">
    <location>
        <begin position="50"/>
        <end position="113"/>
    </location>
</feature>
<evidence type="ECO:0000256" key="7">
    <source>
        <dbReference type="PROSITE-ProRule" id="PRU01360"/>
    </source>
</evidence>
<protein>
    <submittedName>
        <fullName evidence="10">TonB-linked outer membrane protein, SusC/RagA family</fullName>
    </submittedName>
</protein>
<keyword evidence="4 7" id="KW-0812">Transmembrane</keyword>
<comment type="similarity">
    <text evidence="7">Belongs to the TonB-dependent receptor family.</text>
</comment>
<evidence type="ECO:0000256" key="2">
    <source>
        <dbReference type="ARBA" id="ARBA00022448"/>
    </source>
</evidence>
<comment type="subcellular location">
    <subcellularLocation>
        <location evidence="1 7">Cell outer membrane</location>
        <topology evidence="1 7">Multi-pass membrane protein</topology>
    </subcellularLocation>
</comment>
<dbReference type="PROSITE" id="PS52016">
    <property type="entry name" value="TONB_DEPENDENT_REC_3"/>
    <property type="match status" value="1"/>
</dbReference>
<dbReference type="AlphaFoldDB" id="A0A1G9MVZ9"/>
<dbReference type="InterPro" id="IPR023997">
    <property type="entry name" value="TonB-dep_OMP_SusC/RagA_CS"/>
</dbReference>
<keyword evidence="5 7" id="KW-0472">Membrane</keyword>
<dbReference type="SUPFAM" id="SSF56935">
    <property type="entry name" value="Porins"/>
    <property type="match status" value="1"/>
</dbReference>
<dbReference type="GO" id="GO:0009279">
    <property type="term" value="C:cell outer membrane"/>
    <property type="evidence" value="ECO:0007669"/>
    <property type="project" value="UniProtKB-SubCell"/>
</dbReference>
<dbReference type="InterPro" id="IPR036942">
    <property type="entry name" value="Beta-barrel_TonB_sf"/>
</dbReference>
<dbReference type="Pfam" id="PF07715">
    <property type="entry name" value="Plug"/>
    <property type="match status" value="1"/>
</dbReference>
<name>A0A1G9MVZ9_9SPHI</name>
<dbReference type="NCBIfam" id="TIGR04056">
    <property type="entry name" value="OMP_RagA_SusC"/>
    <property type="match status" value="1"/>
</dbReference>
<keyword evidence="3 7" id="KW-1134">Transmembrane beta strand</keyword>
<dbReference type="Gene3D" id="2.40.170.20">
    <property type="entry name" value="TonB-dependent receptor, beta-barrel domain"/>
    <property type="match status" value="1"/>
</dbReference>
<sequence length="1100" mass="120706">MNFNAITTAMSKAWLPPKLLLIMKLTSILLFLALMQASAKGYSQISLKEKNAPLERILESIKKQTGYVFFYDNNDIRQTRISIEVRNASLESVLNECSKVLPLTFKIVGNNVLLRRKELEPTKSEGNIQTMVLKGKVIDETGLPLPGVSIQLHAEGFKQSTQTNSAGEYAFNLSKAGKYQLTATFIGYEKQIAVIEVSKGDVLKNITLVPSNQDLAEVMVVAYGTQTKASFTGSAKTLKSDVLNGSPRASIQETLQGNVAGLVSSNGSGQPGAVPNVRIRGIGSVTAGSGPLYVVDGIPLESGQINSLNNFDVETVTVLKDASAASIYGSRAANGVILITTKAGASGKTVITASAQTGANNVTNIKGHKPLNTNEMLELLKEGWTNKPKDNDLALYEKELKDNAIDPTINTDWFDLLTRTGNHTQLDLSASGGTEKTKFYVSGSHYIAKAALLGSEFTRSTGNLRLSNQATENLSFNGGIQINYRHTEGQADGGTFGNPVRMYTIYQPWLRAYNDDGTYDFSYFNRYNPMAQVLESFDKRDAYGMLGNFLAKYQIIPSLSIENQSNISFGYDERLEYNKSGVGTSRTDGGRATSSTARATNWVNTTILRFSETFGEFGVKTYLGYEAQKVVNVGNSVTKKNFLPNTYTLDNASILSDGGSFGTDNTLNSVFLNASVDYQSKYYLSASARRDGSSRFGSAKRWGNFWSVGASWNLSRENFMAGQEVISDLRLRTSYGVNGNQDVDNFVSRALYSSSSYDNAPGLVFSNYGNNLLTWEKNKPFNVAMDFGVLNNRLTGTFEYYTRATSELLLRRPISATNGLTGYMDNIGAMKNTGLELELNSINFKPENNGFGWTTGFNISTMNNKVTKLESPIVSGVYNRFEGGDFYQLYMVGYAGVDPANGDALWYTDGTKTKTTNDYGSAAPFNQGSALPDFFGGLTNTFTYKGFSLSFQLNFNFGNKVYDNYGATSASDGSGGFAPTTKMTRYAYENRWRNIGDITDQPKMVFNGTQSGSSGQTSSRFLYNGDYIRLRDVSLGYQLPMSWIKHAKLSSARIYFRANNLYTYIKDKRISFDPEVGIDGLADKNVPVYKTALLGLDLKF</sequence>
<dbReference type="Gene3D" id="2.60.40.1120">
    <property type="entry name" value="Carboxypeptidase-like, regulatory domain"/>
    <property type="match status" value="1"/>
</dbReference>
<dbReference type="InterPro" id="IPR023996">
    <property type="entry name" value="TonB-dep_OMP_SusC/RagA"/>
</dbReference>
<accession>A0A1G9MVZ9</accession>
<dbReference type="Gene3D" id="2.170.130.10">
    <property type="entry name" value="TonB-dependent receptor, plug domain"/>
    <property type="match status" value="1"/>
</dbReference>
<evidence type="ECO:0000313" key="11">
    <source>
        <dbReference type="Proteomes" id="UP000183200"/>
    </source>
</evidence>
<evidence type="ECO:0000259" key="9">
    <source>
        <dbReference type="Pfam" id="PF16344"/>
    </source>
</evidence>
<organism evidence="10 11">
    <name type="scientific">Pedobacter steynii</name>
    <dbReference type="NCBI Taxonomy" id="430522"/>
    <lineage>
        <taxon>Bacteria</taxon>
        <taxon>Pseudomonadati</taxon>
        <taxon>Bacteroidota</taxon>
        <taxon>Sphingobacteriia</taxon>
        <taxon>Sphingobacteriales</taxon>
        <taxon>Sphingobacteriaceae</taxon>
        <taxon>Pedobacter</taxon>
    </lineage>
</organism>
<dbReference type="Proteomes" id="UP000183200">
    <property type="component" value="Unassembled WGS sequence"/>
</dbReference>
<reference evidence="11" key="1">
    <citation type="submission" date="2016-10" db="EMBL/GenBank/DDBJ databases">
        <authorList>
            <person name="Varghese N."/>
            <person name="Submissions S."/>
        </authorList>
    </citation>
    <scope>NUCLEOTIDE SEQUENCE [LARGE SCALE GENOMIC DNA]</scope>
    <source>
        <strain evidence="11">DSM 19110</strain>
    </source>
</reference>
<evidence type="ECO:0000256" key="6">
    <source>
        <dbReference type="ARBA" id="ARBA00023237"/>
    </source>
</evidence>
<dbReference type="Pfam" id="PF16344">
    <property type="entry name" value="FecR_C"/>
    <property type="match status" value="1"/>
</dbReference>
<evidence type="ECO:0000256" key="3">
    <source>
        <dbReference type="ARBA" id="ARBA00022452"/>
    </source>
</evidence>
<evidence type="ECO:0000256" key="1">
    <source>
        <dbReference type="ARBA" id="ARBA00004571"/>
    </source>
</evidence>
<dbReference type="Pfam" id="PF13620">
    <property type="entry name" value="CarboxypepD_reg"/>
    <property type="match status" value="1"/>
</dbReference>
<dbReference type="SUPFAM" id="SSF49464">
    <property type="entry name" value="Carboxypeptidase regulatory domain-like"/>
    <property type="match status" value="1"/>
</dbReference>
<dbReference type="NCBIfam" id="TIGR04057">
    <property type="entry name" value="SusC_RagA_signa"/>
    <property type="match status" value="1"/>
</dbReference>
<evidence type="ECO:0000313" key="10">
    <source>
        <dbReference type="EMBL" id="SDL78399.1"/>
    </source>
</evidence>
<dbReference type="Gene3D" id="3.55.50.30">
    <property type="match status" value="1"/>
</dbReference>
<dbReference type="InterPro" id="IPR012910">
    <property type="entry name" value="Plug_dom"/>
</dbReference>
<evidence type="ECO:0000256" key="4">
    <source>
        <dbReference type="ARBA" id="ARBA00022692"/>
    </source>
</evidence>
<keyword evidence="11" id="KW-1185">Reference proteome</keyword>
<dbReference type="InterPro" id="IPR037066">
    <property type="entry name" value="Plug_dom_sf"/>
</dbReference>